<sequence>PLFRFLTQPEVVSTINCSITADDMFAYYRKEWPDKNLSAIYDALSKDLEEIIDSNFFNTDTTRVLENIWDTWDMWKKKFIQQSCDKQDIHRKARFQMSTTKYQKGVATVVDAEIDKWTEEAINDEIPISKRPHENEEAIASKKTKNRNEKESVEERISQEDLLNSVNEVSNTFKQIEFPTYYDKLKTIWHTCNAGASYFVLDLRDKDILNQVHNLLDEYELESLFERLSLEDENEHMSKTAREYMTLFDQIIEDSSEEEGEEDAGDVAENGVKIEDEAVSEMGKIAHSLNGTAKKLRFLSNTIPIPVQDYDQSQFTDVHIIKSVSSHLDAVTKMKGIVKNTTERSWTSHILAYLFFITFSFLDSVQYFSCERTISTKMDSQPTDYRADGVAEFFERPKQIPLFLLEVSGDPGDPDPDKFNTDRLKLMNEGVFALNKFMTKTGLPTWNMCKTLGIFLAQGFGDELEVGQIIYIGPGLYLFSPFTMPNLIIPTSATNLEHVPRLIRTLLCLRYNVIKKIENFKKFERSGQRRIMKPTTKYATGFSPGRPRAVTFAEFLPKETSSNSNGQGN</sequence>
<feature type="region of interest" description="Disordered" evidence="1">
    <location>
        <begin position="131"/>
        <end position="156"/>
    </location>
</feature>
<name>A0A9W4T5I3_9GLOM</name>
<reference evidence="2" key="1">
    <citation type="submission" date="2022-08" db="EMBL/GenBank/DDBJ databases">
        <authorList>
            <person name="Kallberg Y."/>
            <person name="Tangrot J."/>
            <person name="Rosling A."/>
        </authorList>
    </citation>
    <scope>NUCLEOTIDE SEQUENCE</scope>
    <source>
        <strain evidence="2">Wild A</strain>
    </source>
</reference>
<dbReference type="EMBL" id="CAMKVN010008504">
    <property type="protein sequence ID" value="CAI2192580.1"/>
    <property type="molecule type" value="Genomic_DNA"/>
</dbReference>
<accession>A0A9W4T5I3</accession>
<evidence type="ECO:0000313" key="3">
    <source>
        <dbReference type="Proteomes" id="UP001153678"/>
    </source>
</evidence>
<dbReference type="AlphaFoldDB" id="A0A9W4T5I3"/>
<gene>
    <name evidence="2" type="ORF">FWILDA_LOCUS15647</name>
</gene>
<proteinExistence type="predicted"/>
<evidence type="ECO:0000313" key="2">
    <source>
        <dbReference type="EMBL" id="CAI2192580.1"/>
    </source>
</evidence>
<dbReference type="OrthoDB" id="2381955at2759"/>
<evidence type="ECO:0000256" key="1">
    <source>
        <dbReference type="SAM" id="MobiDB-lite"/>
    </source>
</evidence>
<comment type="caution">
    <text evidence="2">The sequence shown here is derived from an EMBL/GenBank/DDBJ whole genome shotgun (WGS) entry which is preliminary data.</text>
</comment>
<feature type="non-terminal residue" evidence="2">
    <location>
        <position position="569"/>
    </location>
</feature>
<keyword evidence="3" id="KW-1185">Reference proteome</keyword>
<organism evidence="2 3">
    <name type="scientific">Funneliformis geosporum</name>
    <dbReference type="NCBI Taxonomy" id="1117311"/>
    <lineage>
        <taxon>Eukaryota</taxon>
        <taxon>Fungi</taxon>
        <taxon>Fungi incertae sedis</taxon>
        <taxon>Mucoromycota</taxon>
        <taxon>Glomeromycotina</taxon>
        <taxon>Glomeromycetes</taxon>
        <taxon>Glomerales</taxon>
        <taxon>Glomeraceae</taxon>
        <taxon>Funneliformis</taxon>
    </lineage>
</organism>
<feature type="non-terminal residue" evidence="2">
    <location>
        <position position="1"/>
    </location>
</feature>
<protein>
    <submittedName>
        <fullName evidence="2">14173_t:CDS:1</fullName>
    </submittedName>
</protein>
<dbReference type="Proteomes" id="UP001153678">
    <property type="component" value="Unassembled WGS sequence"/>
</dbReference>